<protein>
    <submittedName>
        <fullName evidence="5">TetR/AcrR family transcriptional regulator</fullName>
    </submittedName>
</protein>
<dbReference type="PRINTS" id="PR00455">
    <property type="entry name" value="HTHTETR"/>
</dbReference>
<dbReference type="SUPFAM" id="SSF46689">
    <property type="entry name" value="Homeodomain-like"/>
    <property type="match status" value="1"/>
</dbReference>
<dbReference type="PROSITE" id="PS50977">
    <property type="entry name" value="HTH_TETR_2"/>
    <property type="match status" value="1"/>
</dbReference>
<dbReference type="InterPro" id="IPR036271">
    <property type="entry name" value="Tet_transcr_reg_TetR-rel_C_sf"/>
</dbReference>
<dbReference type="InterPro" id="IPR009057">
    <property type="entry name" value="Homeodomain-like_sf"/>
</dbReference>
<feature type="region of interest" description="Disordered" evidence="3">
    <location>
        <begin position="1"/>
        <end position="20"/>
    </location>
</feature>
<dbReference type="Pfam" id="PF14246">
    <property type="entry name" value="TetR_C_7"/>
    <property type="match status" value="1"/>
</dbReference>
<gene>
    <name evidence="5" type="ORF">P4B07_23135</name>
</gene>
<dbReference type="PANTHER" id="PTHR30055:SF223">
    <property type="entry name" value="HTH-TYPE TRANSCRIPTIONAL REGULATOR UIDR"/>
    <property type="match status" value="1"/>
</dbReference>
<organism evidence="5 6">
    <name type="scientific">Ensifer adhaerens</name>
    <name type="common">Sinorhizobium morelense</name>
    <dbReference type="NCBI Taxonomy" id="106592"/>
    <lineage>
        <taxon>Bacteria</taxon>
        <taxon>Pseudomonadati</taxon>
        <taxon>Pseudomonadota</taxon>
        <taxon>Alphaproteobacteria</taxon>
        <taxon>Hyphomicrobiales</taxon>
        <taxon>Rhizobiaceae</taxon>
        <taxon>Sinorhizobium/Ensifer group</taxon>
        <taxon>Ensifer</taxon>
    </lineage>
</organism>
<dbReference type="GeneID" id="29521440"/>
<evidence type="ECO:0000313" key="5">
    <source>
        <dbReference type="EMBL" id="WFP94113.1"/>
    </source>
</evidence>
<dbReference type="Proteomes" id="UP001214094">
    <property type="component" value="Plasmid unnamedA"/>
</dbReference>
<dbReference type="RefSeq" id="WP_034799643.1">
    <property type="nucleotide sequence ID" value="NZ_CAXURO020000002.1"/>
</dbReference>
<dbReference type="Pfam" id="PF00440">
    <property type="entry name" value="TetR_N"/>
    <property type="match status" value="1"/>
</dbReference>
<evidence type="ECO:0000313" key="6">
    <source>
        <dbReference type="Proteomes" id="UP001214094"/>
    </source>
</evidence>
<feature type="domain" description="HTH tetR-type" evidence="4">
    <location>
        <begin position="20"/>
        <end position="80"/>
    </location>
</feature>
<evidence type="ECO:0000256" key="3">
    <source>
        <dbReference type="SAM" id="MobiDB-lite"/>
    </source>
</evidence>
<geneLocation type="plasmid" evidence="5 6">
    <name>unnamedA</name>
</geneLocation>
<reference evidence="5 6" key="1">
    <citation type="submission" date="2023-03" db="EMBL/GenBank/DDBJ databases">
        <title>Comparative genome and transcriptome analysis combination mining strategies for increasing vitamin B12 production of Ensifer adhaerens strain.</title>
        <authorList>
            <person name="Yongheng L."/>
        </authorList>
    </citation>
    <scope>NUCLEOTIDE SEQUENCE [LARGE SCALE GENOMIC DNA]</scope>
    <source>
        <strain evidence="5 6">Casida A-T305</strain>
        <plasmid evidence="5 6">unnamedA</plasmid>
    </source>
</reference>
<name>A0ABY8HPS9_ENSAD</name>
<dbReference type="InterPro" id="IPR039536">
    <property type="entry name" value="TetR_C_Proteobacteria"/>
</dbReference>
<evidence type="ECO:0000256" key="2">
    <source>
        <dbReference type="PROSITE-ProRule" id="PRU00335"/>
    </source>
</evidence>
<feature type="DNA-binding region" description="H-T-H motif" evidence="2">
    <location>
        <begin position="43"/>
        <end position="62"/>
    </location>
</feature>
<dbReference type="SUPFAM" id="SSF48498">
    <property type="entry name" value="Tetracyclin repressor-like, C-terminal domain"/>
    <property type="match status" value="1"/>
</dbReference>
<dbReference type="Gene3D" id="1.10.357.10">
    <property type="entry name" value="Tetracycline Repressor, domain 2"/>
    <property type="match status" value="1"/>
</dbReference>
<accession>A0ABY8HPS9</accession>
<dbReference type="InterPro" id="IPR050109">
    <property type="entry name" value="HTH-type_TetR-like_transc_reg"/>
</dbReference>
<dbReference type="PANTHER" id="PTHR30055">
    <property type="entry name" value="HTH-TYPE TRANSCRIPTIONAL REGULATOR RUTR"/>
    <property type="match status" value="1"/>
</dbReference>
<evidence type="ECO:0000256" key="1">
    <source>
        <dbReference type="ARBA" id="ARBA00023125"/>
    </source>
</evidence>
<dbReference type="EMBL" id="CP121309">
    <property type="protein sequence ID" value="WFP94113.1"/>
    <property type="molecule type" value="Genomic_DNA"/>
</dbReference>
<keyword evidence="6" id="KW-1185">Reference proteome</keyword>
<keyword evidence="5" id="KW-0614">Plasmid</keyword>
<keyword evidence="1 2" id="KW-0238">DNA-binding</keyword>
<dbReference type="InterPro" id="IPR001647">
    <property type="entry name" value="HTH_TetR"/>
</dbReference>
<proteinExistence type="predicted"/>
<sequence>MIEKQKPPRSRGRPQVRPDDETRQVIVLAAERQFCDLGYEAANINVIAQNAGVSTKTLYRLFPTKADLFERVISLRIAEFVLEADEENLEDLGVRGGLVHLLAAYGHLVLSHDTIAIIRLVLAEAERFPEVAATFWEQAIQRTSATLERWLRTQVAHGRLAVADPRLTAGMLRGMMAMEPQRAVMMGCLGTIDEATITARAESCADIFLTGALPR</sequence>
<evidence type="ECO:0000259" key="4">
    <source>
        <dbReference type="PROSITE" id="PS50977"/>
    </source>
</evidence>